<keyword evidence="7" id="KW-1185">Reference proteome</keyword>
<dbReference type="CDD" id="cd00033">
    <property type="entry name" value="CCP"/>
    <property type="match status" value="2"/>
</dbReference>
<dbReference type="CDD" id="cd01450">
    <property type="entry name" value="vWFA_subfamily_ECM"/>
    <property type="match status" value="1"/>
</dbReference>
<dbReference type="InterPro" id="IPR002035">
    <property type="entry name" value="VWF_A"/>
</dbReference>
<evidence type="ECO:0000256" key="1">
    <source>
        <dbReference type="ARBA" id="ARBA00023157"/>
    </source>
</evidence>
<evidence type="ECO:0000313" key="7">
    <source>
        <dbReference type="Proteomes" id="UP001642483"/>
    </source>
</evidence>
<evidence type="ECO:0000256" key="2">
    <source>
        <dbReference type="PROSITE-ProRule" id="PRU00302"/>
    </source>
</evidence>
<dbReference type="PANTHER" id="PTHR24020:SF87">
    <property type="entry name" value="COLLAGEN ALPHA-1(VI) CHAIN-LIKE"/>
    <property type="match status" value="1"/>
</dbReference>
<keyword evidence="3" id="KW-0732">Signal</keyword>
<evidence type="ECO:0000259" key="5">
    <source>
        <dbReference type="PROSITE" id="PS50923"/>
    </source>
</evidence>
<evidence type="ECO:0000256" key="3">
    <source>
        <dbReference type="SAM" id="SignalP"/>
    </source>
</evidence>
<dbReference type="Gene3D" id="2.10.70.10">
    <property type="entry name" value="Complement Module, domain 1"/>
    <property type="match status" value="2"/>
</dbReference>
<dbReference type="PROSITE" id="PS50923">
    <property type="entry name" value="SUSHI"/>
    <property type="match status" value="2"/>
</dbReference>
<feature type="domain" description="Sushi" evidence="5">
    <location>
        <begin position="207"/>
        <end position="273"/>
    </location>
</feature>
<keyword evidence="2" id="KW-0768">Sushi</keyword>
<dbReference type="SUPFAM" id="SSF57535">
    <property type="entry name" value="Complement control module/SCR domain"/>
    <property type="match status" value="2"/>
</dbReference>
<dbReference type="InterPro" id="IPR035976">
    <property type="entry name" value="Sushi/SCR/CCP_sf"/>
</dbReference>
<dbReference type="EMBL" id="CAWYQH010000013">
    <property type="protein sequence ID" value="CAK8674555.1"/>
    <property type="molecule type" value="Genomic_DNA"/>
</dbReference>
<sequence>MGFQWIFCITVLFAMIALSEATLCYECFNQSSSAACMRNGRLTKCYQKSCLTEVRFRDSWPNGMLITKRCKQKLACENNFRQNPGVCKGSQSGSTCYCCCHSNRCHRKVDGCWNDVKATFPTEPDKLLSLPRKRKRKGTKCKGIKEFFPDGEWVCSNGAFLGSTCSFYDNNPLGIAIMKLECAKDDNDVLTWLPVKREGPDDIVEGKTCGLVFEPSRGQRVTCSNGSNLGSKCEYGCPKGYVINPTMSSVLECVQQPDTNELFWDNSPPTCVENICPELPAIGVEFDVWCSAGHNFGSECYFLCLPGFEMTPVESFRIVCDVPDDGKMARWSGQIPSCQPLSCPEFKVASAKIKCTNGDLTDSTCNVTCLNTNHVIHPHNFTSSTCLPDQTWSEGIPCCIRVCPPNAPMDMVIALDSSSSIKEENWEKVIKFVKVLISYFAVGPNATNFAIFRYTTEVDRINEILLNEFDDQDELLAALDKIPYSGIGTRTGVALRHAYNVSLSPSNGNRAHYRDLVLVITDGQTNANDDAVTHAKRLMEFGAIVFVIGVEPEKLGSRFTKAELISLTGDEKYGKRRVFLSHNGFKELKEIHRAVVEQVCSDLCNVSQTLDK</sequence>
<feature type="signal peptide" evidence="3">
    <location>
        <begin position="1"/>
        <end position="21"/>
    </location>
</feature>
<organism evidence="6 7">
    <name type="scientific">Clavelina lepadiformis</name>
    <name type="common">Light-bulb sea squirt</name>
    <name type="synonym">Ascidia lepadiformis</name>
    <dbReference type="NCBI Taxonomy" id="159417"/>
    <lineage>
        <taxon>Eukaryota</taxon>
        <taxon>Metazoa</taxon>
        <taxon>Chordata</taxon>
        <taxon>Tunicata</taxon>
        <taxon>Ascidiacea</taxon>
        <taxon>Aplousobranchia</taxon>
        <taxon>Clavelinidae</taxon>
        <taxon>Clavelina</taxon>
    </lineage>
</organism>
<dbReference type="SUPFAM" id="SSF53300">
    <property type="entry name" value="vWA-like"/>
    <property type="match status" value="1"/>
</dbReference>
<feature type="domain" description="VWFA" evidence="4">
    <location>
        <begin position="410"/>
        <end position="599"/>
    </location>
</feature>
<dbReference type="PANTHER" id="PTHR24020">
    <property type="entry name" value="COLLAGEN ALPHA"/>
    <property type="match status" value="1"/>
</dbReference>
<dbReference type="Gene3D" id="3.40.50.410">
    <property type="entry name" value="von Willebrand factor, type A domain"/>
    <property type="match status" value="1"/>
</dbReference>
<dbReference type="InterPro" id="IPR000436">
    <property type="entry name" value="Sushi_SCR_CCP_dom"/>
</dbReference>
<evidence type="ECO:0000259" key="4">
    <source>
        <dbReference type="PROSITE" id="PS50234"/>
    </source>
</evidence>
<dbReference type="Proteomes" id="UP001642483">
    <property type="component" value="Unassembled WGS sequence"/>
</dbReference>
<feature type="chain" id="PRO_5045233638" description="VWFA domain-containing protein" evidence="3">
    <location>
        <begin position="22"/>
        <end position="612"/>
    </location>
</feature>
<proteinExistence type="predicted"/>
<protein>
    <recommendedName>
        <fullName evidence="8">VWFA domain-containing protein</fullName>
    </recommendedName>
</protein>
<keyword evidence="1" id="KW-1015">Disulfide bond</keyword>
<dbReference type="InterPro" id="IPR050525">
    <property type="entry name" value="ECM_Assembly_Org"/>
</dbReference>
<dbReference type="InterPro" id="IPR036465">
    <property type="entry name" value="vWFA_dom_sf"/>
</dbReference>
<accession>A0ABP0F4G1</accession>
<comment type="caution">
    <text evidence="6">The sequence shown here is derived from an EMBL/GenBank/DDBJ whole genome shotgun (WGS) entry which is preliminary data.</text>
</comment>
<feature type="domain" description="Sushi" evidence="5">
    <location>
        <begin position="274"/>
        <end position="340"/>
    </location>
</feature>
<reference evidence="6 7" key="1">
    <citation type="submission" date="2024-02" db="EMBL/GenBank/DDBJ databases">
        <authorList>
            <person name="Daric V."/>
            <person name="Darras S."/>
        </authorList>
    </citation>
    <scope>NUCLEOTIDE SEQUENCE [LARGE SCALE GENOMIC DNA]</scope>
</reference>
<dbReference type="CDD" id="cd23539">
    <property type="entry name" value="TFP_LU_ECD_CinHb4_like"/>
    <property type="match status" value="1"/>
</dbReference>
<dbReference type="Pfam" id="PF00084">
    <property type="entry name" value="Sushi"/>
    <property type="match status" value="2"/>
</dbReference>
<comment type="caution">
    <text evidence="2">Lacks conserved residue(s) required for the propagation of feature annotation.</text>
</comment>
<dbReference type="Pfam" id="PF00092">
    <property type="entry name" value="VWA"/>
    <property type="match status" value="1"/>
</dbReference>
<gene>
    <name evidence="6" type="ORF">CVLEPA_LOCUS4247</name>
</gene>
<evidence type="ECO:0008006" key="8">
    <source>
        <dbReference type="Google" id="ProtNLM"/>
    </source>
</evidence>
<dbReference type="SMART" id="SM00327">
    <property type="entry name" value="VWA"/>
    <property type="match status" value="1"/>
</dbReference>
<dbReference type="PROSITE" id="PS50234">
    <property type="entry name" value="VWFA"/>
    <property type="match status" value="1"/>
</dbReference>
<dbReference type="SMART" id="SM00032">
    <property type="entry name" value="CCP"/>
    <property type="match status" value="3"/>
</dbReference>
<name>A0ABP0F4G1_CLALP</name>
<evidence type="ECO:0000313" key="6">
    <source>
        <dbReference type="EMBL" id="CAK8674555.1"/>
    </source>
</evidence>